<evidence type="ECO:0000313" key="2">
    <source>
        <dbReference type="EMBL" id="GGM47857.1"/>
    </source>
</evidence>
<accession>A0A830FHR3</accession>
<reference evidence="2" key="1">
    <citation type="journal article" date="2014" name="Int. J. Syst. Evol. Microbiol.">
        <title>Complete genome sequence of Corynebacterium casei LMG S-19264T (=DSM 44701T), isolated from a smear-ripened cheese.</title>
        <authorList>
            <consortium name="US DOE Joint Genome Institute (JGI-PGF)"/>
            <person name="Walter F."/>
            <person name="Albersmeier A."/>
            <person name="Kalinowski J."/>
            <person name="Ruckert C."/>
        </authorList>
    </citation>
    <scope>NUCLEOTIDE SEQUENCE</scope>
    <source>
        <strain evidence="2">JCM 15759</strain>
    </source>
</reference>
<dbReference type="EMBL" id="BMON01000003">
    <property type="protein sequence ID" value="GGM47857.1"/>
    <property type="molecule type" value="Genomic_DNA"/>
</dbReference>
<dbReference type="AlphaFoldDB" id="A0A830FHR3"/>
<dbReference type="EMBL" id="JAMQCP010000004">
    <property type="protein sequence ID" value="MDS0255591.1"/>
    <property type="molecule type" value="Genomic_DNA"/>
</dbReference>
<dbReference type="Proteomes" id="UP001248536">
    <property type="component" value="Unassembled WGS sequence"/>
</dbReference>
<feature type="compositionally biased region" description="Polar residues" evidence="1">
    <location>
        <begin position="29"/>
        <end position="40"/>
    </location>
</feature>
<dbReference type="Proteomes" id="UP000656367">
    <property type="component" value="Unassembled WGS sequence"/>
</dbReference>
<proteinExistence type="predicted"/>
<evidence type="ECO:0000313" key="3">
    <source>
        <dbReference type="EMBL" id="MDS0255591.1"/>
    </source>
</evidence>
<evidence type="ECO:0000313" key="5">
    <source>
        <dbReference type="Proteomes" id="UP001248536"/>
    </source>
</evidence>
<name>A0A830FHR3_HALAR</name>
<evidence type="ECO:0000313" key="4">
    <source>
        <dbReference type="Proteomes" id="UP000656367"/>
    </source>
</evidence>
<organism evidence="2 4">
    <name type="scientific">Haloarcula argentinensis</name>
    <dbReference type="NCBI Taxonomy" id="43776"/>
    <lineage>
        <taxon>Archaea</taxon>
        <taxon>Methanobacteriati</taxon>
        <taxon>Methanobacteriota</taxon>
        <taxon>Stenosarchaea group</taxon>
        <taxon>Halobacteria</taxon>
        <taxon>Halobacteriales</taxon>
        <taxon>Haloarculaceae</taxon>
        <taxon>Haloarcula</taxon>
    </lineage>
</organism>
<reference evidence="2" key="2">
    <citation type="submission" date="2020-09" db="EMBL/GenBank/DDBJ databases">
        <authorList>
            <person name="Sun Q."/>
            <person name="Ohkuma M."/>
        </authorList>
    </citation>
    <scope>NUCLEOTIDE SEQUENCE</scope>
    <source>
        <strain evidence="2">JCM 15759</strain>
    </source>
</reference>
<dbReference type="RefSeq" id="WP_049944171.1">
    <property type="nucleotide sequence ID" value="NZ_BAABDY010000007.1"/>
</dbReference>
<reference evidence="3 5" key="3">
    <citation type="submission" date="2022-06" db="EMBL/GenBank/DDBJ databases">
        <title>Haloarcula sp. a new haloarchaeum isolate from saline soil.</title>
        <authorList>
            <person name="Strakova D."/>
            <person name="Galisteo C."/>
            <person name="Sanchez-Porro C."/>
            <person name="Ventosa A."/>
        </authorList>
    </citation>
    <scope>NUCLEOTIDE SEQUENCE [LARGE SCALE GENOMIC DNA]</scope>
    <source>
        <strain evidence="3 5">JCM 15760</strain>
    </source>
</reference>
<protein>
    <submittedName>
        <fullName evidence="2">Uncharacterized protein</fullName>
    </submittedName>
</protein>
<feature type="region of interest" description="Disordered" evidence="1">
    <location>
        <begin position="1"/>
        <end position="57"/>
    </location>
</feature>
<feature type="compositionally biased region" description="Basic and acidic residues" evidence="1">
    <location>
        <begin position="41"/>
        <end position="56"/>
    </location>
</feature>
<sequence>MNPLDRLMSIFGKSTNESELDDNHGPRSGTETTHQNTHSVSKPEKSNHEGRLDTSKPEAASRIADLLRDLGFDADSVRRSYEQYYNCELEESKTIEDYILDEDETFYNVREGEPVPVYNTVHTFLRLSTRGVFSDWKYPEDVPQKSLSAVLENYGYKIRFYANSGERVGWWGPDQSYYLDDGESFRIELLDRDDERVDSFEFAYPDTKYGHNRFDLVVDEINEYLLADLPFRFYELADTGDNYSFLLLESEIIEHLENKYGEDVSIAGKTLISEFA</sequence>
<keyword evidence="5" id="KW-1185">Reference proteome</keyword>
<evidence type="ECO:0000256" key="1">
    <source>
        <dbReference type="SAM" id="MobiDB-lite"/>
    </source>
</evidence>
<comment type="caution">
    <text evidence="2">The sequence shown here is derived from an EMBL/GenBank/DDBJ whole genome shotgun (WGS) entry which is preliminary data.</text>
</comment>
<gene>
    <name evidence="2" type="ORF">GCM10009006_31300</name>
    <name evidence="3" type="ORF">NC662_17900</name>
</gene>